<comment type="caution">
    <text evidence="2">The sequence shown here is derived from an EMBL/GenBank/DDBJ whole genome shotgun (WGS) entry which is preliminary data.</text>
</comment>
<feature type="compositionally biased region" description="Polar residues" evidence="1">
    <location>
        <begin position="263"/>
        <end position="273"/>
    </location>
</feature>
<gene>
    <name evidence="2" type="ORF">LCGC14_1271100</name>
</gene>
<name>A0A0F9P129_9ZZZZ</name>
<evidence type="ECO:0000313" key="2">
    <source>
        <dbReference type="EMBL" id="KKM87222.1"/>
    </source>
</evidence>
<protein>
    <recommendedName>
        <fullName evidence="3">Phosphoadenosine phosphosulphate reductase domain-containing protein</fullName>
    </recommendedName>
</protein>
<feature type="compositionally biased region" description="Basic and acidic residues" evidence="1">
    <location>
        <begin position="284"/>
        <end position="296"/>
    </location>
</feature>
<organism evidence="2">
    <name type="scientific">marine sediment metagenome</name>
    <dbReference type="NCBI Taxonomy" id="412755"/>
    <lineage>
        <taxon>unclassified sequences</taxon>
        <taxon>metagenomes</taxon>
        <taxon>ecological metagenomes</taxon>
    </lineage>
</organism>
<dbReference type="SUPFAM" id="SSF52402">
    <property type="entry name" value="Adenine nucleotide alpha hydrolases-like"/>
    <property type="match status" value="1"/>
</dbReference>
<feature type="region of interest" description="Disordered" evidence="1">
    <location>
        <begin position="257"/>
        <end position="296"/>
    </location>
</feature>
<sequence length="296" mass="33848">MRHVVMFSGGVGSWMTARRVVESGAKPVLLFADTRMEDEDLYRFLVEAAEDVGGQLVKVAEGRTPWEVFFDVRFLGNSRIDPCSRILKRELCRKWIEDNCDPTDTIIYIGIDWTESHRFTKAEGYWHPWTVKAPLCDAPYLTKRQTLDELGDIKPPALYRLGFPHNNCGGFCVKAGQAHFALLLRTMPDRYAFHEAKEQEICEYLGKKVTILRDRRGRETTPLSLKEFRERICAGGQYDMYEWGGCACFTPDDYEETRHESDNGLNTTPSTVLGSGGGRVNRAALEEPLRHRETEK</sequence>
<dbReference type="Gene3D" id="3.40.50.620">
    <property type="entry name" value="HUPs"/>
    <property type="match status" value="1"/>
</dbReference>
<reference evidence="2" key="1">
    <citation type="journal article" date="2015" name="Nature">
        <title>Complex archaea that bridge the gap between prokaryotes and eukaryotes.</title>
        <authorList>
            <person name="Spang A."/>
            <person name="Saw J.H."/>
            <person name="Jorgensen S.L."/>
            <person name="Zaremba-Niedzwiedzka K."/>
            <person name="Martijn J."/>
            <person name="Lind A.E."/>
            <person name="van Eijk R."/>
            <person name="Schleper C."/>
            <person name="Guy L."/>
            <person name="Ettema T.J."/>
        </authorList>
    </citation>
    <scope>NUCLEOTIDE SEQUENCE</scope>
</reference>
<dbReference type="EMBL" id="LAZR01007134">
    <property type="protein sequence ID" value="KKM87222.1"/>
    <property type="molecule type" value="Genomic_DNA"/>
</dbReference>
<accession>A0A0F9P129</accession>
<dbReference type="AlphaFoldDB" id="A0A0F9P129"/>
<proteinExistence type="predicted"/>
<dbReference type="InterPro" id="IPR014729">
    <property type="entry name" value="Rossmann-like_a/b/a_fold"/>
</dbReference>
<evidence type="ECO:0000256" key="1">
    <source>
        <dbReference type="SAM" id="MobiDB-lite"/>
    </source>
</evidence>
<evidence type="ECO:0008006" key="3">
    <source>
        <dbReference type="Google" id="ProtNLM"/>
    </source>
</evidence>